<sequence>MYIPKHFKVEDKQVIYDFIEKNSFGILVSSHNGVPYATNLPLVLDRDQGYLYGHFARPNTQWLDIEEQEILVIFQGPHHYISSSWYETNESVPTWNYVAVHVYGRVERIDDRTELLHGLKELVSKYEEMSSSYTIDEQNQSYVDKLIQGIVGFRLKINRLEGKWKLSQNHSAERKEMVIEQLNLIGTDHAKEIANLMKERMK</sequence>
<dbReference type="Gene3D" id="2.30.110.10">
    <property type="entry name" value="Electron Transport, Fmn-binding Protein, Chain A"/>
    <property type="match status" value="1"/>
</dbReference>
<gene>
    <name evidence="1" type="ORF">E0485_04630</name>
</gene>
<name>A0A4R4EJJ7_9BACL</name>
<evidence type="ECO:0000313" key="2">
    <source>
        <dbReference type="Proteomes" id="UP000295418"/>
    </source>
</evidence>
<dbReference type="InterPro" id="IPR012349">
    <property type="entry name" value="Split_barrel_FMN-bd"/>
</dbReference>
<dbReference type="InterPro" id="IPR007396">
    <property type="entry name" value="TR_PAI2-type"/>
</dbReference>
<keyword evidence="2" id="KW-1185">Reference proteome</keyword>
<dbReference type="RefSeq" id="WP_132416786.1">
    <property type="nucleotide sequence ID" value="NZ_SKFG01000002.1"/>
</dbReference>
<dbReference type="PIRSF" id="PIRSF010372">
    <property type="entry name" value="PaiB"/>
    <property type="match status" value="1"/>
</dbReference>
<dbReference type="AlphaFoldDB" id="A0A4R4EJJ7"/>
<accession>A0A4R4EJJ7</accession>
<comment type="caution">
    <text evidence="1">The sequence shown here is derived from an EMBL/GenBank/DDBJ whole genome shotgun (WGS) entry which is preliminary data.</text>
</comment>
<dbReference type="SUPFAM" id="SSF50475">
    <property type="entry name" value="FMN-binding split barrel"/>
    <property type="match status" value="1"/>
</dbReference>
<dbReference type="Proteomes" id="UP000295418">
    <property type="component" value="Unassembled WGS sequence"/>
</dbReference>
<protein>
    <submittedName>
        <fullName evidence="1">FMN-binding negative transcriptional regulator</fullName>
    </submittedName>
</protein>
<organism evidence="1 2">
    <name type="scientific">Paenibacillus albiflavus</name>
    <dbReference type="NCBI Taxonomy" id="2545760"/>
    <lineage>
        <taxon>Bacteria</taxon>
        <taxon>Bacillati</taxon>
        <taxon>Bacillota</taxon>
        <taxon>Bacilli</taxon>
        <taxon>Bacillales</taxon>
        <taxon>Paenibacillaceae</taxon>
        <taxon>Paenibacillus</taxon>
    </lineage>
</organism>
<dbReference type="Pfam" id="PF04299">
    <property type="entry name" value="FMN_bind_2"/>
    <property type="match status" value="1"/>
</dbReference>
<evidence type="ECO:0000313" key="1">
    <source>
        <dbReference type="EMBL" id="TCZ80139.1"/>
    </source>
</evidence>
<reference evidence="1 2" key="1">
    <citation type="submission" date="2019-03" db="EMBL/GenBank/DDBJ databases">
        <authorList>
            <person name="Kim M.K.M."/>
        </authorList>
    </citation>
    <scope>NUCLEOTIDE SEQUENCE [LARGE SCALE GENOMIC DNA]</scope>
    <source>
        <strain evidence="1 2">18JY21-1</strain>
    </source>
</reference>
<proteinExistence type="predicted"/>
<dbReference type="PANTHER" id="PTHR35802">
    <property type="entry name" value="PROTEASE SYNTHASE AND SPORULATION PROTEIN PAI 2"/>
    <property type="match status" value="1"/>
</dbReference>
<dbReference type="EMBL" id="SKFG01000002">
    <property type="protein sequence ID" value="TCZ80139.1"/>
    <property type="molecule type" value="Genomic_DNA"/>
</dbReference>
<dbReference type="OrthoDB" id="9794948at2"/>
<dbReference type="PANTHER" id="PTHR35802:SF1">
    <property type="entry name" value="PROTEASE SYNTHASE AND SPORULATION PROTEIN PAI 2"/>
    <property type="match status" value="1"/>
</dbReference>